<dbReference type="OrthoDB" id="1204at2759"/>
<dbReference type="GO" id="GO:1903778">
    <property type="term" value="P:protein localization to vacuolar membrane"/>
    <property type="evidence" value="ECO:0007669"/>
    <property type="project" value="TreeGrafter"/>
</dbReference>
<feature type="compositionally biased region" description="Low complexity" evidence="1">
    <location>
        <begin position="115"/>
        <end position="129"/>
    </location>
</feature>
<evidence type="ECO:0000313" key="3">
    <source>
        <dbReference type="EMBL" id="PFH56882.1"/>
    </source>
</evidence>
<sequence length="845" mass="90132">MDKSPAVGDGATQPSADDVEPPSTANAPMLPSYPVAMPHAATSKSSRQSSATTSLTPSPESSPVANPNRQTSSVGRSRNNSQQDRQTKPSPPVETSSLTLSSATTPNLRPANRDAQAQLPAPQKPPALQELKDSHRWPVSPRLRSPPPQLSKPSVARRNDHDPPPLISTQRPSLSPLSPDALQHPLEPESDDLHMQSGIRTPIRGPLETVQEVSQNNSPAAPNPSLSIDQAKDKPAGSDCQSDSALSDGGRAHGSKPSATSTHPPAGEAGASRAEMQRQSAVPPPPSLISRQSSAVSTKQLKPKTEGSTQTMTVETETVPSVPQVVLSTATKSESANGTLKAKPSAETIKPKKEKKKPARKQPPVNSGTGSSKADIFEAKIASAVDEANTSDSEETFVYDSNPPDNTERSNRRFHSRTPSATSMVSQADRNNLRSIYGVMEGGGHAHGPVPKKSMKFVNTFGGNASDGLTPGDEDGKGTGRSAGGSARGTLRHHHHIGRWGRQPGNGHASLFDNESPFQNTAAKSKLAGSQPRDPSGPPSPRICQSARSHLSTKRSSMQMSSSYDMDDTGADDERTPLLETTRSLRASRSRRGPHNLRQAESQTYTRRSSYLNRFAACLVLTIMFLLVITGAIGFMFATSQPMTDIEIVSIGNVVTSEQVLMFDLTVKAHNPNIVVITIDHANLEIFAKSEFAKPYSYASFGDDARVQDDPLNDPPLGPGDDGDGDNDSRPNLLLGRVSSFDSSLTFEGSLFHQGTSKSTGEMQLPYPGNNTVGGSARWVRIHQHEFDLIVKGVVKYSLPLSAHVRSATVAGRTTVKPNSANKPSPKPNKTSTADTRHGVFAWIG</sequence>
<evidence type="ECO:0000313" key="4">
    <source>
        <dbReference type="Proteomes" id="UP000037136"/>
    </source>
</evidence>
<feature type="transmembrane region" description="Helical" evidence="2">
    <location>
        <begin position="615"/>
        <end position="638"/>
    </location>
</feature>
<dbReference type="AlphaFoldDB" id="A0A2A9P7L8"/>
<gene>
    <name evidence="3" type="ORF">XA68_15821</name>
</gene>
<dbReference type="GO" id="GO:0010513">
    <property type="term" value="P:positive regulation of phosphatidylinositol biosynthetic process"/>
    <property type="evidence" value="ECO:0007669"/>
    <property type="project" value="TreeGrafter"/>
</dbReference>
<reference evidence="3 4" key="2">
    <citation type="journal article" date="2017" name="Sci. Rep.">
        <title>Ant-infecting Ophiocordyceps genomes reveal a high diversity of potential behavioral manipulation genes and a possible major role for enterotoxins.</title>
        <authorList>
            <person name="de Bekker C."/>
            <person name="Ohm R.A."/>
            <person name="Evans H.C."/>
            <person name="Brachmann A."/>
            <person name="Hughes D.P."/>
        </authorList>
    </citation>
    <scope>NUCLEOTIDE SEQUENCE [LARGE SCALE GENOMIC DNA]</scope>
    <source>
        <strain evidence="3 4">SC16a</strain>
    </source>
</reference>
<keyword evidence="4" id="KW-1185">Reference proteome</keyword>
<proteinExistence type="predicted"/>
<dbReference type="PANTHER" id="PTHR28258">
    <property type="entry name" value="VACUOLAR SEGREGATION PROTEIN 7"/>
    <property type="match status" value="1"/>
</dbReference>
<organism evidence="3 4">
    <name type="scientific">Ophiocordyceps unilateralis</name>
    <name type="common">Zombie-ant fungus</name>
    <name type="synonym">Torrubia unilateralis</name>
    <dbReference type="NCBI Taxonomy" id="268505"/>
    <lineage>
        <taxon>Eukaryota</taxon>
        <taxon>Fungi</taxon>
        <taxon>Dikarya</taxon>
        <taxon>Ascomycota</taxon>
        <taxon>Pezizomycotina</taxon>
        <taxon>Sordariomycetes</taxon>
        <taxon>Hypocreomycetidae</taxon>
        <taxon>Hypocreales</taxon>
        <taxon>Ophiocordycipitaceae</taxon>
        <taxon>Ophiocordyceps</taxon>
    </lineage>
</organism>
<keyword evidence="2" id="KW-0472">Membrane</keyword>
<keyword evidence="2" id="KW-0812">Transmembrane</keyword>
<evidence type="ECO:0000256" key="2">
    <source>
        <dbReference type="SAM" id="Phobius"/>
    </source>
</evidence>
<comment type="caution">
    <text evidence="3">The sequence shown here is derived from an EMBL/GenBank/DDBJ whole genome shotgun (WGS) entry which is preliminary data.</text>
</comment>
<dbReference type="STRING" id="268505.A0A2A9P7L8"/>
<dbReference type="Proteomes" id="UP000037136">
    <property type="component" value="Unassembled WGS sequence"/>
</dbReference>
<name>A0A2A9P7L8_OPHUN</name>
<dbReference type="PANTHER" id="PTHR28258:SF1">
    <property type="entry name" value="VACUOLAR SEGREGATION PROTEIN 7"/>
    <property type="match status" value="1"/>
</dbReference>
<dbReference type="GO" id="GO:0000011">
    <property type="term" value="P:vacuole inheritance"/>
    <property type="evidence" value="ECO:0007669"/>
    <property type="project" value="TreeGrafter"/>
</dbReference>
<evidence type="ECO:0000256" key="1">
    <source>
        <dbReference type="SAM" id="MobiDB-lite"/>
    </source>
</evidence>
<dbReference type="GO" id="GO:0070772">
    <property type="term" value="C:PAS complex"/>
    <property type="evidence" value="ECO:0007669"/>
    <property type="project" value="TreeGrafter"/>
</dbReference>
<feature type="compositionally biased region" description="Polar residues" evidence="1">
    <location>
        <begin position="167"/>
        <end position="176"/>
    </location>
</feature>
<feature type="compositionally biased region" description="Low complexity" evidence="1">
    <location>
        <begin position="817"/>
        <end position="834"/>
    </location>
</feature>
<feature type="compositionally biased region" description="Basic residues" evidence="1">
    <location>
        <begin position="586"/>
        <end position="595"/>
    </location>
</feature>
<reference evidence="3 4" key="1">
    <citation type="journal article" date="2015" name="BMC Genomics">
        <title>Gene expression during zombie ant biting behavior reflects the complexity underlying fungal parasitic behavioral manipulation.</title>
        <authorList>
            <person name="de Bekker C."/>
            <person name="Ohm R.A."/>
            <person name="Loreto R.G."/>
            <person name="Sebastian A."/>
            <person name="Albert I."/>
            <person name="Merrow M."/>
            <person name="Brachmann A."/>
            <person name="Hughes D.P."/>
        </authorList>
    </citation>
    <scope>NUCLEOTIDE SEQUENCE [LARGE SCALE GENOMIC DNA]</scope>
    <source>
        <strain evidence="3 4">SC16a</strain>
    </source>
</reference>
<feature type="compositionally biased region" description="Basic residues" evidence="1">
    <location>
        <begin position="490"/>
        <end position="499"/>
    </location>
</feature>
<feature type="compositionally biased region" description="Low complexity" evidence="1">
    <location>
        <begin position="95"/>
        <end position="105"/>
    </location>
</feature>
<dbReference type="InterPro" id="IPR024260">
    <property type="entry name" value="Vac7"/>
</dbReference>
<dbReference type="Pfam" id="PF12751">
    <property type="entry name" value="Vac7"/>
    <property type="match status" value="1"/>
</dbReference>
<dbReference type="GO" id="GO:0000329">
    <property type="term" value="C:fungal-type vacuole membrane"/>
    <property type="evidence" value="ECO:0007669"/>
    <property type="project" value="TreeGrafter"/>
</dbReference>
<feature type="compositionally biased region" description="Polar residues" evidence="1">
    <location>
        <begin position="417"/>
        <end position="426"/>
    </location>
</feature>
<feature type="compositionally biased region" description="Polar residues" evidence="1">
    <location>
        <begin position="64"/>
        <end position="84"/>
    </location>
</feature>
<feature type="compositionally biased region" description="Polar residues" evidence="1">
    <location>
        <begin position="289"/>
        <end position="338"/>
    </location>
</feature>
<keyword evidence="2" id="KW-1133">Transmembrane helix</keyword>
<accession>A0A2A9P7L8</accession>
<protein>
    <submittedName>
        <fullName evidence="3">Uncharacterized protein</fullName>
    </submittedName>
</protein>
<feature type="compositionally biased region" description="Polar residues" evidence="1">
    <location>
        <begin position="211"/>
        <end position="228"/>
    </location>
</feature>
<dbReference type="EMBL" id="LAZP02000492">
    <property type="protein sequence ID" value="PFH56882.1"/>
    <property type="molecule type" value="Genomic_DNA"/>
</dbReference>
<feature type="region of interest" description="Disordered" evidence="1">
    <location>
        <begin position="459"/>
        <end position="602"/>
    </location>
</feature>
<feature type="region of interest" description="Disordered" evidence="1">
    <location>
        <begin position="812"/>
        <end position="836"/>
    </location>
</feature>
<feature type="compositionally biased region" description="Low complexity" evidence="1">
    <location>
        <begin position="40"/>
        <end position="63"/>
    </location>
</feature>
<feature type="region of interest" description="Disordered" evidence="1">
    <location>
        <begin position="709"/>
        <end position="732"/>
    </location>
</feature>
<feature type="region of interest" description="Disordered" evidence="1">
    <location>
        <begin position="1"/>
        <end position="426"/>
    </location>
</feature>